<keyword evidence="2" id="KW-0472">Membrane</keyword>
<evidence type="ECO:0000256" key="1">
    <source>
        <dbReference type="SAM" id="MobiDB-lite"/>
    </source>
</evidence>
<feature type="compositionally biased region" description="Basic and acidic residues" evidence="1">
    <location>
        <begin position="104"/>
        <end position="133"/>
    </location>
</feature>
<sequence>MAKIKRRPKSRKRHRKAHEQLLCIIAYATISIFVLIYIFSPDQGARTDNDGDIFTSTKASAIRLARCRSSCDELVLSKVSASSAPSTALATSAVDALFLLQDSHNESSAERRQASGDGGRNDSNQKQRIDHNGRNTNFVEDETSLTPIQLPPLIETLIGTVDDQNTYTELYGRRRRKGTNKIIRKEGPKKSKTSATSSQRRRGDRSASDTVQIAAAAAAAAVWSDSARIWGRHRMRALNEEWDSALRWIAGWGQQHETGNHAAGNSFQQTQRGRGKNGASSYTIERDGTAEDFSLLFDTCVDECLENYVGRARDDRGGDSGMGDILGISGDTVMNFISLCWEQNAFGAYSIVLSSLFVYIVRYLWKWWHCNMLSSYYLGESPQWILEETGAELDSSRAPNRRGQRRNIVEIKKKGHSTKKGKRRRKTRNVQNHDVAKKCTEADKTESVPALTCPVSDDEPKRCPVTSRKEALSADDNEYESAQECAIVGSDSSMGASSSNISSCTLSQCTEPPLDNGDDECPKQILIGEKSSSSNAQQFPSECFGYIHANRKMATDTSDGISSMASSFMTSSTPSPILAPVERNALHYSERYGHSVPEDSSDIIWQPRSTDRADTILLNSNSGVQSSMRNSPFRPKNCNQMDLHQNDPVVPTDEQREEASRQLREFQKMQIQRIVQRKATIAVSQHGDNTFAPLPHPVSAPGSSVSFSPASQSITISPTRFCNSVIGPPPKVKLVPTHNVGSQGFLRSHNPDEPVSSATDYLTDDELLLSNMLDEDDELETTNANVSTTVPPGFEGREVTRLSPLLPMGTPAAFIREPGNQTYESSGTVVSKGPWAPLYTPPVRNFNGTEEQPSLSLGNVHTSQIEVEQVPNVGNPAHNVLAASASGSPNWSSHGIGGW</sequence>
<evidence type="ECO:0000256" key="2">
    <source>
        <dbReference type="SAM" id="Phobius"/>
    </source>
</evidence>
<feature type="region of interest" description="Disordered" evidence="1">
    <location>
        <begin position="259"/>
        <end position="281"/>
    </location>
</feature>
<feature type="transmembrane region" description="Helical" evidence="2">
    <location>
        <begin position="21"/>
        <end position="39"/>
    </location>
</feature>
<feature type="region of interest" description="Disordered" evidence="1">
    <location>
        <begin position="171"/>
        <end position="208"/>
    </location>
</feature>
<dbReference type="AlphaFoldDB" id="A0A7S2A4G4"/>
<gene>
    <name evidence="3" type="ORF">DBRI1063_LOCUS25152</name>
</gene>
<keyword evidence="2" id="KW-1133">Transmembrane helix</keyword>
<feature type="region of interest" description="Disordered" evidence="1">
    <location>
        <begin position="104"/>
        <end position="144"/>
    </location>
</feature>
<feature type="compositionally biased region" description="Polar residues" evidence="1">
    <location>
        <begin position="263"/>
        <end position="281"/>
    </location>
</feature>
<reference evidence="3" key="1">
    <citation type="submission" date="2021-01" db="EMBL/GenBank/DDBJ databases">
        <authorList>
            <person name="Corre E."/>
            <person name="Pelletier E."/>
            <person name="Niang G."/>
            <person name="Scheremetjew M."/>
            <person name="Finn R."/>
            <person name="Kale V."/>
            <person name="Holt S."/>
            <person name="Cochrane G."/>
            <person name="Meng A."/>
            <person name="Brown T."/>
            <person name="Cohen L."/>
        </authorList>
    </citation>
    <scope>NUCLEOTIDE SEQUENCE</scope>
    <source>
        <strain evidence="3">Pop2</strain>
    </source>
</reference>
<name>A0A7S2A4G4_9STRA</name>
<keyword evidence="2" id="KW-0812">Transmembrane</keyword>
<feature type="compositionally biased region" description="Basic residues" evidence="1">
    <location>
        <begin position="414"/>
        <end position="428"/>
    </location>
</feature>
<dbReference type="EMBL" id="HBGN01039311">
    <property type="protein sequence ID" value="CAD9357733.1"/>
    <property type="molecule type" value="Transcribed_RNA"/>
</dbReference>
<feature type="region of interest" description="Disordered" evidence="1">
    <location>
        <begin position="414"/>
        <end position="434"/>
    </location>
</feature>
<organism evidence="3">
    <name type="scientific">Ditylum brightwellii</name>
    <dbReference type="NCBI Taxonomy" id="49249"/>
    <lineage>
        <taxon>Eukaryota</taxon>
        <taxon>Sar</taxon>
        <taxon>Stramenopiles</taxon>
        <taxon>Ochrophyta</taxon>
        <taxon>Bacillariophyta</taxon>
        <taxon>Mediophyceae</taxon>
        <taxon>Lithodesmiophycidae</taxon>
        <taxon>Lithodesmiales</taxon>
        <taxon>Lithodesmiaceae</taxon>
        <taxon>Ditylum</taxon>
    </lineage>
</organism>
<protein>
    <submittedName>
        <fullName evidence="3">Uncharacterized protein</fullName>
    </submittedName>
</protein>
<accession>A0A7S2A4G4</accession>
<evidence type="ECO:0000313" key="3">
    <source>
        <dbReference type="EMBL" id="CAD9357733.1"/>
    </source>
</evidence>
<proteinExistence type="predicted"/>